<evidence type="ECO:0008006" key="4">
    <source>
        <dbReference type="Google" id="ProtNLM"/>
    </source>
</evidence>
<dbReference type="Proteomes" id="UP000602745">
    <property type="component" value="Unassembled WGS sequence"/>
</dbReference>
<feature type="signal peptide" evidence="1">
    <location>
        <begin position="1"/>
        <end position="21"/>
    </location>
</feature>
<dbReference type="PROSITE" id="PS51257">
    <property type="entry name" value="PROKAR_LIPOPROTEIN"/>
    <property type="match status" value="1"/>
</dbReference>
<feature type="chain" id="PRO_5035243227" description="Lipoprotein" evidence="1">
    <location>
        <begin position="22"/>
        <end position="180"/>
    </location>
</feature>
<keyword evidence="1" id="KW-0732">Signal</keyword>
<reference evidence="2" key="1">
    <citation type="journal article" date="2014" name="Int. J. Syst. Evol. Microbiol.">
        <title>Complete genome sequence of Corynebacterium casei LMG S-19264T (=DSM 44701T), isolated from a smear-ripened cheese.</title>
        <authorList>
            <consortium name="US DOE Joint Genome Institute (JGI-PGF)"/>
            <person name="Walter F."/>
            <person name="Albersmeier A."/>
            <person name="Kalinowski J."/>
            <person name="Ruckert C."/>
        </authorList>
    </citation>
    <scope>NUCLEOTIDE SEQUENCE</scope>
    <source>
        <strain evidence="2">CCM 7684</strain>
    </source>
</reference>
<dbReference type="AlphaFoldDB" id="A0A8J2YNC8"/>
<accession>A0A8J2YNC8</accession>
<comment type="caution">
    <text evidence="2">The sequence shown here is derived from an EMBL/GenBank/DDBJ whole genome shotgun (WGS) entry which is preliminary data.</text>
</comment>
<keyword evidence="3" id="KW-1185">Reference proteome</keyword>
<evidence type="ECO:0000256" key="1">
    <source>
        <dbReference type="SAM" id="SignalP"/>
    </source>
</evidence>
<evidence type="ECO:0000313" key="2">
    <source>
        <dbReference type="EMBL" id="GGE55367.1"/>
    </source>
</evidence>
<sequence>MIRKPAALCAALVVAACVSQEAVPQQRDTLGSEGWGPLRIGMAADDVTKALGSGGFGGGAACREYRPERAPEGLLVMLENGRLTRISLTGRSIIKTDAGLGLGAELAAVESAYGAAAMVSPAKYDPAPAQDITIWTKGAAGEAYVQNPDARGLRYEVGTGGKVTAIRAGGPSIQYVEGCS</sequence>
<dbReference type="EMBL" id="BMCP01000010">
    <property type="protein sequence ID" value="GGE55367.1"/>
    <property type="molecule type" value="Genomic_DNA"/>
</dbReference>
<name>A0A8J2YNC8_9RHOB</name>
<gene>
    <name evidence="2" type="ORF">GCM10007276_35500</name>
</gene>
<organism evidence="2 3">
    <name type="scientific">Agaricicola taiwanensis</name>
    <dbReference type="NCBI Taxonomy" id="591372"/>
    <lineage>
        <taxon>Bacteria</taxon>
        <taxon>Pseudomonadati</taxon>
        <taxon>Pseudomonadota</taxon>
        <taxon>Alphaproteobacteria</taxon>
        <taxon>Rhodobacterales</taxon>
        <taxon>Paracoccaceae</taxon>
        <taxon>Agaricicola</taxon>
    </lineage>
</organism>
<reference evidence="2" key="2">
    <citation type="submission" date="2020-09" db="EMBL/GenBank/DDBJ databases">
        <authorList>
            <person name="Sun Q."/>
            <person name="Sedlacek I."/>
        </authorList>
    </citation>
    <scope>NUCLEOTIDE SEQUENCE</scope>
    <source>
        <strain evidence="2">CCM 7684</strain>
    </source>
</reference>
<proteinExistence type="predicted"/>
<evidence type="ECO:0000313" key="3">
    <source>
        <dbReference type="Proteomes" id="UP000602745"/>
    </source>
</evidence>
<dbReference type="RefSeq" id="WP_188411211.1">
    <property type="nucleotide sequence ID" value="NZ_BMCP01000010.1"/>
</dbReference>
<protein>
    <recommendedName>
        <fullName evidence="4">Lipoprotein</fullName>
    </recommendedName>
</protein>